<evidence type="ECO:0008006" key="5">
    <source>
        <dbReference type="Google" id="ProtNLM"/>
    </source>
</evidence>
<name>A0ABX1VQH9_9FIRM</name>
<dbReference type="PROSITE" id="PS51257">
    <property type="entry name" value="PROKAR_LIPOPROTEIN"/>
    <property type="match status" value="1"/>
</dbReference>
<feature type="region of interest" description="Disordered" evidence="1">
    <location>
        <begin position="22"/>
        <end position="63"/>
    </location>
</feature>
<accession>A0ABX1VQH9</accession>
<reference evidence="3 4" key="1">
    <citation type="submission" date="2020-03" db="EMBL/GenBank/DDBJ databases">
        <title>Genome Sequence of industrial isolate, B5A.</title>
        <authorList>
            <person name="Sharma S."/>
            <person name="Patil P.B."/>
            <person name="Korpole S."/>
        </authorList>
    </citation>
    <scope>NUCLEOTIDE SEQUENCE [LARGE SCALE GENOMIC DNA]</scope>
    <source>
        <strain evidence="3 4">PI-S10-B5A</strain>
    </source>
</reference>
<feature type="compositionally biased region" description="Low complexity" evidence="1">
    <location>
        <begin position="36"/>
        <end position="62"/>
    </location>
</feature>
<proteinExistence type="predicted"/>
<keyword evidence="4" id="KW-1185">Reference proteome</keyword>
<evidence type="ECO:0000313" key="3">
    <source>
        <dbReference type="EMBL" id="NNJ30354.1"/>
    </source>
</evidence>
<evidence type="ECO:0000256" key="1">
    <source>
        <dbReference type="SAM" id="MobiDB-lite"/>
    </source>
</evidence>
<sequence>MKKYIIILALLGLFLLSSCSKSSSTDGVTNEQVTPNSLSTTKSENESSSSNKSSTPSTSDTNVLSPMQTFKAVLLNKRTLLCTDKSPYNDLDHEWNGYLNELAYDSNPIKTPQFAVVDLDGDGVSEVVLAIEDYNGFIILRYKESKVYGFIVSYRSMYNLKADGSFMTSSSSSDTSVGKILFIGSTFFQDDIINSVGGTPDITYFIHDMPIDKGTFDIHLDSFDNLPDVEWHDYSKQTIDKLLVDSTDTKNVPVLPKPDSYNRQNYLDSLDYLMDLRAYYNISLEVQEEVNTNARNYYNGCYKEMNKIYQLCLEKLSGDELKVLSTTQQEWQDRYDQRLSEYLSEHNANNMNDLVDQSMYYQLGDIMLRKTFYLVNLYYDYYFYD</sequence>
<dbReference type="Proteomes" id="UP000539052">
    <property type="component" value="Unassembled WGS sequence"/>
</dbReference>
<evidence type="ECO:0000313" key="4">
    <source>
        <dbReference type="Proteomes" id="UP000539052"/>
    </source>
</evidence>
<dbReference type="EMBL" id="JAAOXG010000020">
    <property type="protein sequence ID" value="NNJ30354.1"/>
    <property type="molecule type" value="Genomic_DNA"/>
</dbReference>
<keyword evidence="2" id="KW-0732">Signal</keyword>
<evidence type="ECO:0000256" key="2">
    <source>
        <dbReference type="SAM" id="SignalP"/>
    </source>
</evidence>
<dbReference type="RefSeq" id="WP_170821534.1">
    <property type="nucleotide sequence ID" value="NZ_JAAOXG010000020.1"/>
</dbReference>
<comment type="caution">
    <text evidence="3">The sequence shown here is derived from an EMBL/GenBank/DDBJ whole genome shotgun (WGS) entry which is preliminary data.</text>
</comment>
<gene>
    <name evidence="3" type="ORF">G9470_11230</name>
</gene>
<protein>
    <recommendedName>
        <fullName evidence="5">Lysozyme inhibitor LprI N-terminal domain-containing protein</fullName>
    </recommendedName>
</protein>
<feature type="signal peptide" evidence="2">
    <location>
        <begin position="1"/>
        <end position="22"/>
    </location>
</feature>
<feature type="chain" id="PRO_5046876044" description="Lysozyme inhibitor LprI N-terminal domain-containing protein" evidence="2">
    <location>
        <begin position="23"/>
        <end position="385"/>
    </location>
</feature>
<organism evidence="3 4">
    <name type="scientific">Lacrimispora defluvii</name>
    <dbReference type="NCBI Taxonomy" id="2719233"/>
    <lineage>
        <taxon>Bacteria</taxon>
        <taxon>Bacillati</taxon>
        <taxon>Bacillota</taxon>
        <taxon>Clostridia</taxon>
        <taxon>Lachnospirales</taxon>
        <taxon>Lachnospiraceae</taxon>
        <taxon>Lacrimispora</taxon>
    </lineage>
</organism>
<feature type="compositionally biased region" description="Polar residues" evidence="1">
    <location>
        <begin position="25"/>
        <end position="35"/>
    </location>
</feature>